<reference evidence="1" key="1">
    <citation type="submission" date="2018-05" db="EMBL/GenBank/DDBJ databases">
        <authorList>
            <person name="Lanie J.A."/>
            <person name="Ng W.-L."/>
            <person name="Kazmierczak K.M."/>
            <person name="Andrzejewski T.M."/>
            <person name="Davidsen T.M."/>
            <person name="Wayne K.J."/>
            <person name="Tettelin H."/>
            <person name="Glass J.I."/>
            <person name="Rusch D."/>
            <person name="Podicherti R."/>
            <person name="Tsui H.-C.T."/>
            <person name="Winkler M.E."/>
        </authorList>
    </citation>
    <scope>NUCLEOTIDE SEQUENCE</scope>
</reference>
<name>A0A382VYS0_9ZZZZ</name>
<dbReference type="EMBL" id="UINC01155669">
    <property type="protein sequence ID" value="SVD51657.1"/>
    <property type="molecule type" value="Genomic_DNA"/>
</dbReference>
<accession>A0A382VYS0</accession>
<protein>
    <submittedName>
        <fullName evidence="1">Uncharacterized protein</fullName>
    </submittedName>
</protein>
<gene>
    <name evidence="1" type="ORF">METZ01_LOCUS404511</name>
</gene>
<proteinExistence type="predicted"/>
<organism evidence="1">
    <name type="scientific">marine metagenome</name>
    <dbReference type="NCBI Taxonomy" id="408172"/>
    <lineage>
        <taxon>unclassified sequences</taxon>
        <taxon>metagenomes</taxon>
        <taxon>ecological metagenomes</taxon>
    </lineage>
</organism>
<evidence type="ECO:0000313" key="1">
    <source>
        <dbReference type="EMBL" id="SVD51657.1"/>
    </source>
</evidence>
<dbReference type="AlphaFoldDB" id="A0A382VYS0"/>
<sequence length="101" mass="11301">MKNKERLIQETDSPVAATLAISFLEKSEDNIRRVARAKNRTYKSLTSASKDGLARRHLIPAIQNALMESIYEACATDTTTTDNRLREDGLKVALQTYMQAA</sequence>